<dbReference type="InterPro" id="IPR012485">
    <property type="entry name" value="CENP-I"/>
</dbReference>
<organism evidence="7 8">
    <name type="scientific">Timema podura</name>
    <name type="common">Walking stick</name>
    <dbReference type="NCBI Taxonomy" id="61482"/>
    <lineage>
        <taxon>Eukaryota</taxon>
        <taxon>Metazoa</taxon>
        <taxon>Ecdysozoa</taxon>
        <taxon>Arthropoda</taxon>
        <taxon>Hexapoda</taxon>
        <taxon>Insecta</taxon>
        <taxon>Pterygota</taxon>
        <taxon>Neoptera</taxon>
        <taxon>Polyneoptera</taxon>
        <taxon>Phasmatodea</taxon>
        <taxon>Timematodea</taxon>
        <taxon>Timematoidea</taxon>
        <taxon>Timematidae</taxon>
        <taxon>Timema</taxon>
    </lineage>
</organism>
<evidence type="ECO:0000256" key="1">
    <source>
        <dbReference type="ARBA" id="ARBA00004123"/>
    </source>
</evidence>
<dbReference type="PANTHER" id="PTHR48208">
    <property type="entry name" value="CENTROMERE PROTEIN I"/>
    <property type="match status" value="1"/>
</dbReference>
<comment type="similarity">
    <text evidence="3">Belongs to the CENP-I/CTF3 family.</text>
</comment>
<evidence type="ECO:0000313" key="7">
    <source>
        <dbReference type="EMBL" id="CAG2067523.1"/>
    </source>
</evidence>
<dbReference type="EMBL" id="CAJPIN010070433">
    <property type="protein sequence ID" value="CAG2067523.1"/>
    <property type="molecule type" value="Genomic_DNA"/>
</dbReference>
<dbReference type="Proteomes" id="UP001153148">
    <property type="component" value="Unassembled WGS sequence"/>
</dbReference>
<dbReference type="PANTHER" id="PTHR48208:SF2">
    <property type="entry name" value="CENTROMERE PROTEIN I"/>
    <property type="match status" value="1"/>
</dbReference>
<evidence type="ECO:0000256" key="5">
    <source>
        <dbReference type="ARBA" id="ARBA00023242"/>
    </source>
</evidence>
<keyword evidence="5" id="KW-0539">Nucleus</keyword>
<keyword evidence="8" id="KW-1185">Reference proteome</keyword>
<comment type="subcellular location">
    <subcellularLocation>
        <location evidence="2">Chromosome</location>
        <location evidence="2">Centromere</location>
    </subcellularLocation>
    <subcellularLocation>
        <location evidence="1">Nucleus</location>
    </subcellularLocation>
</comment>
<keyword evidence="6" id="KW-0137">Centromere</keyword>
<sequence>MEHLLDRLVALEEYMQQGIPVVSRFLVDYLALWDGLSFRQQVYNLLSWITFYSFEELHDCILVHLQVLFVSSDEIVKCQIISCLKRMIANLFLVVHRRVNNIDSPFLQCTNNWDITTTLESLTEFVEQLVVLGLRLERRSYLVLSEALDFYETVSGYFNTVVCRL</sequence>
<reference evidence="7" key="1">
    <citation type="submission" date="2021-03" db="EMBL/GenBank/DDBJ databases">
        <authorList>
            <person name="Tran Van P."/>
        </authorList>
    </citation>
    <scope>NUCLEOTIDE SEQUENCE</scope>
</reference>
<feature type="non-terminal residue" evidence="7">
    <location>
        <position position="165"/>
    </location>
</feature>
<evidence type="ECO:0000256" key="3">
    <source>
        <dbReference type="ARBA" id="ARBA00005470"/>
    </source>
</evidence>
<evidence type="ECO:0000313" key="8">
    <source>
        <dbReference type="Proteomes" id="UP001153148"/>
    </source>
</evidence>
<comment type="caution">
    <text evidence="7">The sequence shown here is derived from an EMBL/GenBank/DDBJ whole genome shotgun (WGS) entry which is preliminary data.</text>
</comment>
<proteinExistence type="inferred from homology"/>
<keyword evidence="4" id="KW-0158">Chromosome</keyword>
<name>A0ABN7PIE9_TIMPD</name>
<gene>
    <name evidence="7" type="ORF">TPAB3V08_LOCUS14466</name>
</gene>
<evidence type="ECO:0000256" key="2">
    <source>
        <dbReference type="ARBA" id="ARBA00004584"/>
    </source>
</evidence>
<dbReference type="Pfam" id="PF07778">
    <property type="entry name" value="CENP-I"/>
    <property type="match status" value="1"/>
</dbReference>
<evidence type="ECO:0000256" key="6">
    <source>
        <dbReference type="ARBA" id="ARBA00023328"/>
    </source>
</evidence>
<evidence type="ECO:0000256" key="4">
    <source>
        <dbReference type="ARBA" id="ARBA00022454"/>
    </source>
</evidence>
<accession>A0ABN7PIE9</accession>
<protein>
    <submittedName>
        <fullName evidence="7">Uncharacterized protein</fullName>
    </submittedName>
</protein>